<name>A0A9P8S2C1_9HYPO</name>
<dbReference type="InterPro" id="IPR017972">
    <property type="entry name" value="Cyt_P450_CS"/>
</dbReference>
<dbReference type="Gene3D" id="2.60.130.10">
    <property type="entry name" value="Aromatic compound dioxygenase"/>
    <property type="match status" value="1"/>
</dbReference>
<dbReference type="Pfam" id="PF00067">
    <property type="entry name" value="p450"/>
    <property type="match status" value="1"/>
</dbReference>
<evidence type="ECO:0000256" key="6">
    <source>
        <dbReference type="ARBA" id="ARBA00022723"/>
    </source>
</evidence>
<protein>
    <recommendedName>
        <fullName evidence="14">Intradiol ring-cleavage dioxygenases domain-containing protein</fullName>
    </recommendedName>
</protein>
<dbReference type="CDD" id="cd03457">
    <property type="entry name" value="intradiol_dioxygenase_like"/>
    <property type="match status" value="1"/>
</dbReference>
<keyword evidence="6 12" id="KW-0479">Metal-binding</keyword>
<comment type="cofactor">
    <cofactor evidence="1 12">
        <name>heme</name>
        <dbReference type="ChEBI" id="CHEBI:30413"/>
    </cofactor>
</comment>
<dbReference type="InterPro" id="IPR015889">
    <property type="entry name" value="Intradiol_dOase_core"/>
</dbReference>
<evidence type="ECO:0000256" key="13">
    <source>
        <dbReference type="SAM" id="Phobius"/>
    </source>
</evidence>
<dbReference type="InterPro" id="IPR002402">
    <property type="entry name" value="Cyt_P450_E_grp-II"/>
</dbReference>
<keyword evidence="7 13" id="KW-1133">Transmembrane helix</keyword>
<keyword evidence="8" id="KW-0560">Oxidoreductase</keyword>
<evidence type="ECO:0000259" key="14">
    <source>
        <dbReference type="Pfam" id="PF00775"/>
    </source>
</evidence>
<dbReference type="CDD" id="cd11063">
    <property type="entry name" value="CYP52"/>
    <property type="match status" value="1"/>
</dbReference>
<dbReference type="Proteomes" id="UP000764110">
    <property type="component" value="Unassembled WGS sequence"/>
</dbReference>
<dbReference type="Pfam" id="PF00775">
    <property type="entry name" value="Dioxygenase_C"/>
    <property type="match status" value="1"/>
</dbReference>
<dbReference type="InterPro" id="IPR002974">
    <property type="entry name" value="Cyt_P450_E_CYP52_ascomycetes"/>
</dbReference>
<dbReference type="EMBL" id="JACEFI010000040">
    <property type="protein sequence ID" value="KAH0592006.1"/>
    <property type="molecule type" value="Genomic_DNA"/>
</dbReference>
<feature type="transmembrane region" description="Helical" evidence="13">
    <location>
        <begin position="12"/>
        <end position="34"/>
    </location>
</feature>
<evidence type="ECO:0000256" key="10">
    <source>
        <dbReference type="ARBA" id="ARBA00023033"/>
    </source>
</evidence>
<gene>
    <name evidence="15" type="ORF">MHUMG1_10301</name>
</gene>
<keyword evidence="11 13" id="KW-0472">Membrane</keyword>
<accession>A0A9P8S2C1</accession>
<keyword evidence="5 13" id="KW-0812">Transmembrane</keyword>
<evidence type="ECO:0000256" key="11">
    <source>
        <dbReference type="ARBA" id="ARBA00023136"/>
    </source>
</evidence>
<dbReference type="AlphaFoldDB" id="A0A9P8S2C1"/>
<dbReference type="InterPro" id="IPR047146">
    <property type="entry name" value="Cyt_P450_E_CYP52_fungi"/>
</dbReference>
<comment type="subcellular location">
    <subcellularLocation>
        <location evidence="2">Membrane</location>
        <topology evidence="2">Single-pass membrane protein</topology>
    </subcellularLocation>
</comment>
<dbReference type="GO" id="GO:0016020">
    <property type="term" value="C:membrane"/>
    <property type="evidence" value="ECO:0007669"/>
    <property type="project" value="UniProtKB-SubCell"/>
</dbReference>
<dbReference type="PRINTS" id="PR01239">
    <property type="entry name" value="EP450IICYP52"/>
</dbReference>
<evidence type="ECO:0000256" key="9">
    <source>
        <dbReference type="ARBA" id="ARBA00023004"/>
    </source>
</evidence>
<organism evidence="15 16">
    <name type="scientific">Metarhizium humberi</name>
    <dbReference type="NCBI Taxonomy" id="2596975"/>
    <lineage>
        <taxon>Eukaryota</taxon>
        <taxon>Fungi</taxon>
        <taxon>Dikarya</taxon>
        <taxon>Ascomycota</taxon>
        <taxon>Pezizomycotina</taxon>
        <taxon>Sordariomycetes</taxon>
        <taxon>Hypocreomycetidae</taxon>
        <taxon>Hypocreales</taxon>
        <taxon>Clavicipitaceae</taxon>
        <taxon>Metarhizium</taxon>
    </lineage>
</organism>
<dbReference type="PANTHER" id="PTHR24287:SF17">
    <property type="entry name" value="P450, PUTATIVE (EUROFUNG)-RELATED"/>
    <property type="match status" value="1"/>
</dbReference>
<evidence type="ECO:0000256" key="2">
    <source>
        <dbReference type="ARBA" id="ARBA00004167"/>
    </source>
</evidence>
<evidence type="ECO:0000313" key="15">
    <source>
        <dbReference type="EMBL" id="KAH0592006.1"/>
    </source>
</evidence>
<comment type="caution">
    <text evidence="15">The sequence shown here is derived from an EMBL/GenBank/DDBJ whole genome shotgun (WGS) entry which is preliminary data.</text>
</comment>
<feature type="domain" description="Intradiol ring-cleavage dioxygenases" evidence="14">
    <location>
        <begin position="650"/>
        <end position="763"/>
    </location>
</feature>
<reference evidence="15 16" key="1">
    <citation type="submission" date="2020-07" db="EMBL/GenBank/DDBJ databases">
        <title>Metarhizium humberi genome.</title>
        <authorList>
            <person name="Lysoe E."/>
        </authorList>
    </citation>
    <scope>NUCLEOTIDE SEQUENCE [LARGE SCALE GENOMIC DNA]</scope>
    <source>
        <strain evidence="15 16">ESALQ1638</strain>
    </source>
</reference>
<keyword evidence="4 12" id="KW-0349">Heme</keyword>
<keyword evidence="10" id="KW-0503">Monooxygenase</keyword>
<evidence type="ECO:0000256" key="3">
    <source>
        <dbReference type="ARBA" id="ARBA00010617"/>
    </source>
</evidence>
<keyword evidence="16" id="KW-1185">Reference proteome</keyword>
<dbReference type="PROSITE" id="PS00086">
    <property type="entry name" value="CYTOCHROME_P450"/>
    <property type="match status" value="1"/>
</dbReference>
<evidence type="ECO:0000256" key="5">
    <source>
        <dbReference type="ARBA" id="ARBA00022692"/>
    </source>
</evidence>
<evidence type="ECO:0000256" key="4">
    <source>
        <dbReference type="ARBA" id="ARBA00022617"/>
    </source>
</evidence>
<dbReference type="GO" id="GO:0016702">
    <property type="term" value="F:oxidoreductase activity, acting on single donors with incorporation of molecular oxygen, incorporation of two atoms of oxygen"/>
    <property type="evidence" value="ECO:0007669"/>
    <property type="project" value="InterPro"/>
</dbReference>
<evidence type="ECO:0000256" key="1">
    <source>
        <dbReference type="ARBA" id="ARBA00001971"/>
    </source>
</evidence>
<dbReference type="SUPFAM" id="SSF48264">
    <property type="entry name" value="Cytochrome P450"/>
    <property type="match status" value="1"/>
</dbReference>
<dbReference type="PRINTS" id="PR00385">
    <property type="entry name" value="P450"/>
</dbReference>
<dbReference type="GO" id="GO:0008199">
    <property type="term" value="F:ferric iron binding"/>
    <property type="evidence" value="ECO:0007669"/>
    <property type="project" value="InterPro"/>
</dbReference>
<dbReference type="SUPFAM" id="SSF49482">
    <property type="entry name" value="Aromatic compound dioxygenase"/>
    <property type="match status" value="1"/>
</dbReference>
<dbReference type="InterPro" id="IPR036396">
    <property type="entry name" value="Cyt_P450_sf"/>
</dbReference>
<evidence type="ECO:0000313" key="16">
    <source>
        <dbReference type="Proteomes" id="UP000764110"/>
    </source>
</evidence>
<dbReference type="InterPro" id="IPR000627">
    <property type="entry name" value="Intradiol_dOase_C"/>
</dbReference>
<keyword evidence="9 12" id="KW-0408">Iron</keyword>
<proteinExistence type="inferred from homology"/>
<comment type="similarity">
    <text evidence="3">Belongs to the cytochrome P450 family.</text>
</comment>
<dbReference type="GO" id="GO:0016712">
    <property type="term" value="F:oxidoreductase activity, acting on paired donors, with incorporation or reduction of molecular oxygen, reduced flavin or flavoprotein as one donor, and incorporation of one atom of oxygen"/>
    <property type="evidence" value="ECO:0007669"/>
    <property type="project" value="InterPro"/>
</dbReference>
<dbReference type="InterPro" id="IPR001128">
    <property type="entry name" value="Cyt_P450"/>
</dbReference>
<feature type="binding site" description="axial binding residue" evidence="12">
    <location>
        <position position="464"/>
    </location>
    <ligand>
        <name>heme</name>
        <dbReference type="ChEBI" id="CHEBI:30413"/>
    </ligand>
    <ligandPart>
        <name>Fe</name>
        <dbReference type="ChEBI" id="CHEBI:18248"/>
    </ligandPart>
</feature>
<dbReference type="PRINTS" id="PR00464">
    <property type="entry name" value="EP450II"/>
</dbReference>
<sequence>MDMPAGSHPTRLLVWAAVGLVVISLLVPIARRFFVRRRIARSHGCRPIAKSANKDPFLGIDTIRANLRAAREHKALETSRARTSRFGNTYTSRQLLLPIIVTVEPDNIKTVLALNFKDYGIGHRLERFSPLLGAGIFDTDGDHWAASRALIRPNFTRDQVADLALFENLMQDLFALIPRDGQTVVDLQDLFFRYTIDSATEFLFGQSVGSLKKTAKTELDFAEAFNYAQDAIRMRNILGPLAKLYRDPKADRCNRICREFAQQFVDQAVSEVWSEGDPAEKQPSTDKSKTQGEKYIFLRELARRTSDKRRILDELLNVLLAGRDTTASLLSNMFFMLAKNPAIWAKLRNEVAVLNGQVPTYEMLRNLKYLKCCMNESLRLHPVVPMNSREALRDTILPVGGGSDGLSPVFVPKGTHVAYNVYAMHRRADFYGPDADEFRPERWESKELQPRWEYLPFNGGPRICVGQQYALTEVGYVTVRIAQEFQKLESKDPGPWEESLTLTLCSRNGTKTAGLKRGRLARCRWKDDRNYFNLIIMHTFSLISLIFACRLAAGHPGEDHAAELKARGEFLQNHVTNLDHCAQELEASGVTKRGIQRRLHMVNRLREKRGLEPQRDDKQSRDWGAMEASHASLFKTTASCVLAPEEMVGPYYVAGESVRSNIVETQQGIPMEIDVQFIDATTCRPVEGKYVDVWQANSTGVYGGVINRENGNGPADPNNLKKTFLRGVQKTDNDGVVKFSTLFPGHYAGRTIHIHVMLHPNAQPYPNGTIIDTTAAYVGQMYFDQDLIYSVENLHPYAQNPNPLTLNDQDFILRQDLWQGGNPYMQYKMIGNRLEDGILAWLSYGINPAKRSRVTPVATRRGNLPRETTDMQRNEM</sequence>
<dbReference type="Gene3D" id="1.10.630.10">
    <property type="entry name" value="Cytochrome P450"/>
    <property type="match status" value="1"/>
</dbReference>
<dbReference type="GO" id="GO:0020037">
    <property type="term" value="F:heme binding"/>
    <property type="evidence" value="ECO:0007669"/>
    <property type="project" value="InterPro"/>
</dbReference>
<dbReference type="PANTHER" id="PTHR24287">
    <property type="entry name" value="P450, PUTATIVE (EUROFUNG)-RELATED"/>
    <property type="match status" value="1"/>
</dbReference>
<evidence type="ECO:0000256" key="12">
    <source>
        <dbReference type="PIRSR" id="PIRSR602402-1"/>
    </source>
</evidence>
<evidence type="ECO:0000256" key="7">
    <source>
        <dbReference type="ARBA" id="ARBA00022989"/>
    </source>
</evidence>
<evidence type="ECO:0000256" key="8">
    <source>
        <dbReference type="ARBA" id="ARBA00023002"/>
    </source>
</evidence>